<reference evidence="8" key="1">
    <citation type="submission" date="2024-07" db="EMBL/GenBank/DDBJ databases">
        <title>Halotolerant mesophilic bacterium Ornithinibacillus sp. 4-3, sp. nov., isolated from soil.</title>
        <authorList>
            <person name="Sidarenka A.V."/>
            <person name="Guliayeva D.E."/>
            <person name="Leanovich S.I."/>
            <person name="Hileuskaya K.S."/>
            <person name="Akhremchuk A.E."/>
            <person name="Sikolenko M.A."/>
            <person name="Valentovich L.N."/>
        </authorList>
    </citation>
    <scope>NUCLEOTIDE SEQUENCE</scope>
    <source>
        <strain evidence="8">4-3</strain>
    </source>
</reference>
<organism evidence="8">
    <name type="scientific">Ornithinibacillus sp. 4-3</name>
    <dbReference type="NCBI Taxonomy" id="3231488"/>
    <lineage>
        <taxon>Bacteria</taxon>
        <taxon>Bacillati</taxon>
        <taxon>Bacillota</taxon>
        <taxon>Bacilli</taxon>
        <taxon>Bacillales</taxon>
        <taxon>Bacillaceae</taxon>
        <taxon>Ornithinibacillus</taxon>
    </lineage>
</organism>
<keyword evidence="8" id="KW-0969">Cilium</keyword>
<name>A0AB39HPM0_9BACI</name>
<comment type="subcellular location">
    <subcellularLocation>
        <location evidence="1">Cell membrane</location>
    </subcellularLocation>
</comment>
<evidence type="ECO:0000256" key="6">
    <source>
        <dbReference type="SAM" id="Coils"/>
    </source>
</evidence>
<dbReference type="AlphaFoldDB" id="A0AB39HPM0"/>
<evidence type="ECO:0000256" key="7">
    <source>
        <dbReference type="SAM" id="Phobius"/>
    </source>
</evidence>
<dbReference type="Pfam" id="PF04347">
    <property type="entry name" value="FliO"/>
    <property type="match status" value="1"/>
</dbReference>
<evidence type="ECO:0000313" key="8">
    <source>
        <dbReference type="EMBL" id="XDK34149.1"/>
    </source>
</evidence>
<evidence type="ECO:0000256" key="3">
    <source>
        <dbReference type="ARBA" id="ARBA00022692"/>
    </source>
</evidence>
<evidence type="ECO:0000256" key="1">
    <source>
        <dbReference type="ARBA" id="ARBA00004236"/>
    </source>
</evidence>
<accession>A0AB39HPM0</accession>
<keyword evidence="4 7" id="KW-1133">Transmembrane helix</keyword>
<evidence type="ECO:0000256" key="4">
    <source>
        <dbReference type="ARBA" id="ARBA00022989"/>
    </source>
</evidence>
<protein>
    <submittedName>
        <fullName evidence="8">Flagellar biosynthetic protein FliO</fullName>
    </submittedName>
</protein>
<dbReference type="EMBL" id="CP162599">
    <property type="protein sequence ID" value="XDK34149.1"/>
    <property type="molecule type" value="Genomic_DNA"/>
</dbReference>
<evidence type="ECO:0000256" key="5">
    <source>
        <dbReference type="ARBA" id="ARBA00023136"/>
    </source>
</evidence>
<dbReference type="PROSITE" id="PS51257">
    <property type="entry name" value="PROKAR_LIPOPROTEIN"/>
    <property type="match status" value="1"/>
</dbReference>
<dbReference type="GO" id="GO:0044781">
    <property type="term" value="P:bacterial-type flagellum organization"/>
    <property type="evidence" value="ECO:0007669"/>
    <property type="project" value="InterPro"/>
</dbReference>
<keyword evidence="3 7" id="KW-0812">Transmembrane</keyword>
<feature type="coiled-coil region" evidence="6">
    <location>
        <begin position="187"/>
        <end position="214"/>
    </location>
</feature>
<proteinExistence type="predicted"/>
<gene>
    <name evidence="8" type="ORF">AB4Y30_07325</name>
</gene>
<keyword evidence="8" id="KW-0966">Cell projection</keyword>
<dbReference type="GO" id="GO:0016020">
    <property type="term" value="C:membrane"/>
    <property type="evidence" value="ECO:0007669"/>
    <property type="project" value="InterPro"/>
</dbReference>
<keyword evidence="6" id="KW-0175">Coiled coil</keyword>
<sequence length="215" mass="24535">MIKRLIVFFGTLMFFIACFNIHITFAKEPNAKDCLEGTVDCNEEEQRDGNITDEESLNNTLQQGSLGFDLFKMVFFLIIVLALIYFLLKFLGKRTKMYQQASALESLGGISVGQNKSLQIIRVGTKIYLIGVGNNVDLLQEIDDDDLKEQLLNQAAERAQGFSSIQSLLGKLSGNKKAVESEDKEFKQSFENELEKIKRNRQELIRSHQRDERNE</sequence>
<keyword evidence="2" id="KW-1003">Cell membrane</keyword>
<dbReference type="InterPro" id="IPR022781">
    <property type="entry name" value="Flagellar_biosynth_FliO"/>
</dbReference>
<dbReference type="RefSeq" id="WP_368654826.1">
    <property type="nucleotide sequence ID" value="NZ_CP162599.1"/>
</dbReference>
<keyword evidence="5 7" id="KW-0472">Membrane</keyword>
<feature type="transmembrane region" description="Helical" evidence="7">
    <location>
        <begin position="70"/>
        <end position="88"/>
    </location>
</feature>
<evidence type="ECO:0000256" key="2">
    <source>
        <dbReference type="ARBA" id="ARBA00022475"/>
    </source>
</evidence>
<keyword evidence="8" id="KW-0282">Flagellum</keyword>